<protein>
    <submittedName>
        <fullName evidence="4">Sigma D regulator</fullName>
    </submittedName>
</protein>
<dbReference type="Proteomes" id="UP001203212">
    <property type="component" value="Unassembled WGS sequence"/>
</dbReference>
<accession>A0ABT0KYG1</accession>
<sequence length="155" mass="17900">MLTQLEKAEQRWGGANKLIDQWLTHRRKLLIQYFTLAGLAPYTRAEKSLPSIKDVKEFCAQLVDYVSEGHFEVYDRVVSECATYGQDSKATAQNLLPKISESTDTALDFNDKYTESEDDKVLYQLDKDLAQLAQAMESRFEYEDELLEILHSRHS</sequence>
<comment type="similarity">
    <text evidence="3">Belongs to the Rsd/AlgQ family.</text>
</comment>
<organism evidence="4 5">
    <name type="scientific">Shewanella aestuarii</name>
    <dbReference type="NCBI Taxonomy" id="1028752"/>
    <lineage>
        <taxon>Bacteria</taxon>
        <taxon>Pseudomonadati</taxon>
        <taxon>Pseudomonadota</taxon>
        <taxon>Gammaproteobacteria</taxon>
        <taxon>Alteromonadales</taxon>
        <taxon>Shewanellaceae</taxon>
        <taxon>Shewanella</taxon>
    </lineage>
</organism>
<keyword evidence="1 3" id="KW-0805">Transcription regulation</keyword>
<gene>
    <name evidence="4" type="primary">rsd</name>
    <name evidence="4" type="ORF">L2689_04490</name>
</gene>
<reference evidence="4 5" key="1">
    <citation type="submission" date="2022-01" db="EMBL/GenBank/DDBJ databases">
        <title>Whole genome-based taxonomy of the Shewanellaceae.</title>
        <authorList>
            <person name="Martin-Rodriguez A.J."/>
        </authorList>
    </citation>
    <scope>NUCLEOTIDE SEQUENCE [LARGE SCALE GENOMIC DNA]</scope>
    <source>
        <strain evidence="4 5">JCM 17801</strain>
    </source>
</reference>
<evidence type="ECO:0000256" key="3">
    <source>
        <dbReference type="RuleBase" id="RU004409"/>
    </source>
</evidence>
<dbReference type="InterPro" id="IPR007448">
    <property type="entry name" value="Sigma70_reg_Rsd_AlgQ"/>
</dbReference>
<dbReference type="EMBL" id="JAKILK010000002">
    <property type="protein sequence ID" value="MCL1116502.1"/>
    <property type="molecule type" value="Genomic_DNA"/>
</dbReference>
<evidence type="ECO:0000313" key="5">
    <source>
        <dbReference type="Proteomes" id="UP001203212"/>
    </source>
</evidence>
<evidence type="ECO:0000256" key="1">
    <source>
        <dbReference type="ARBA" id="ARBA00023015"/>
    </source>
</evidence>
<evidence type="ECO:0000313" key="4">
    <source>
        <dbReference type="EMBL" id="MCL1116502.1"/>
    </source>
</evidence>
<proteinExistence type="inferred from homology"/>
<keyword evidence="5" id="KW-1185">Reference proteome</keyword>
<evidence type="ECO:0000256" key="2">
    <source>
        <dbReference type="ARBA" id="ARBA00023163"/>
    </source>
</evidence>
<dbReference type="InterPro" id="IPR038309">
    <property type="entry name" value="Rsd/AlgQ_sf"/>
</dbReference>
<dbReference type="RefSeq" id="WP_188840085.1">
    <property type="nucleotide sequence ID" value="NZ_BMOT01000002.1"/>
</dbReference>
<keyword evidence="2 3" id="KW-0804">Transcription</keyword>
<comment type="caution">
    <text evidence="4">The sequence shown here is derived from an EMBL/GenBank/DDBJ whole genome shotgun (WGS) entry which is preliminary data.</text>
</comment>
<dbReference type="Gene3D" id="1.20.120.1370">
    <property type="entry name" value="Regulator of RNA polymerase sigma(70) subunit, domain 4"/>
    <property type="match status" value="1"/>
</dbReference>
<dbReference type="Pfam" id="PF04353">
    <property type="entry name" value="Rsd_AlgQ"/>
    <property type="match status" value="1"/>
</dbReference>
<dbReference type="NCBIfam" id="NF008723">
    <property type="entry name" value="PRK11718.1"/>
    <property type="match status" value="1"/>
</dbReference>
<name>A0ABT0KYG1_9GAMM</name>
<dbReference type="PIRSF" id="PIRSF016548">
    <property type="entry name" value="Rsd_AlgQ"/>
    <property type="match status" value="1"/>
</dbReference>